<dbReference type="Gene3D" id="3.40.50.1780">
    <property type="match status" value="1"/>
</dbReference>
<dbReference type="InterPro" id="IPR009016">
    <property type="entry name" value="Fe_hydrogenase"/>
</dbReference>
<dbReference type="AlphaFoldDB" id="A0A058Z8I8"/>
<evidence type="ECO:0000313" key="5">
    <source>
        <dbReference type="Proteomes" id="UP000030693"/>
    </source>
</evidence>
<feature type="domain" description="Iron hydrogenase large subunit C-terminal" evidence="3">
    <location>
        <begin position="505"/>
        <end position="555"/>
    </location>
</feature>
<dbReference type="SUPFAM" id="SSF53920">
    <property type="entry name" value="Fe-only hydrogenase"/>
    <property type="match status" value="1"/>
</dbReference>
<dbReference type="STRING" id="691883.A0A058Z8I8"/>
<dbReference type="InterPro" id="IPR050340">
    <property type="entry name" value="Cytosolic_Fe-S_CAF"/>
</dbReference>
<dbReference type="InterPro" id="IPR004108">
    <property type="entry name" value="Fe_hydrogenase_lsu_C"/>
</dbReference>
<dbReference type="EMBL" id="KB932204">
    <property type="protein sequence ID" value="KCV70609.1"/>
    <property type="molecule type" value="Genomic_DNA"/>
</dbReference>
<evidence type="ECO:0000256" key="2">
    <source>
        <dbReference type="SAM" id="MobiDB-lite"/>
    </source>
</evidence>
<dbReference type="OMA" id="GYLHHVL"/>
<gene>
    <name evidence="4" type="ORF">H696_02966</name>
</gene>
<comment type="similarity">
    <text evidence="1">Belongs to the NARF family.</text>
</comment>
<keyword evidence="5" id="KW-1185">Reference proteome</keyword>
<dbReference type="RefSeq" id="XP_009495125.1">
    <property type="nucleotide sequence ID" value="XM_009496850.1"/>
</dbReference>
<name>A0A058Z8I8_FONAL</name>
<proteinExistence type="inferred from homology"/>
<dbReference type="Pfam" id="PF02906">
    <property type="entry name" value="Fe_hyd_lg_C"/>
    <property type="match status" value="2"/>
</dbReference>
<dbReference type="Proteomes" id="UP000030693">
    <property type="component" value="Unassembled WGS sequence"/>
</dbReference>
<dbReference type="PANTHER" id="PTHR11615">
    <property type="entry name" value="NITRATE, FORMATE, IRON DEHYDROGENASE"/>
    <property type="match status" value="1"/>
</dbReference>
<dbReference type="Gene3D" id="3.40.950.10">
    <property type="entry name" value="Fe-only Hydrogenase (Larger Subunit), Chain L, domain 3"/>
    <property type="match status" value="1"/>
</dbReference>
<organism evidence="4">
    <name type="scientific">Fonticula alba</name>
    <name type="common">Slime mold</name>
    <dbReference type="NCBI Taxonomy" id="691883"/>
    <lineage>
        <taxon>Eukaryota</taxon>
        <taxon>Rotosphaerida</taxon>
        <taxon>Fonticulaceae</taxon>
        <taxon>Fonticula</taxon>
    </lineage>
</organism>
<protein>
    <recommendedName>
        <fullName evidence="3">Iron hydrogenase large subunit C-terminal domain-containing protein</fullName>
    </recommendedName>
</protein>
<sequence length="674" mass="69519">MSGPSSFSGAALLSDLNDFIGPSQACVLPPVSRLPSEKNTTAAPPAGGNTGMIAIEGQVDAPPTPAPPTAPADDLPLEKKVEITLADCLACSGCVTSAEAVLVNSQSTTEVLRLVETNHRLAQEGKTSEIRPICVTIAPQIAASFAARYQLASPAEARGRLAHAIRRLFGLPADVDPAEATPARIWVFDEREARRVGLAEAAAEFLHRFCAARGGPAALQGCSTVLAASVAGLPARSASGPARRAAAAAPASAGPILASACPGWTCYAEKHARAALYVPMLATTSSATRVAGALARRAVAADATARQAGRPFHVSVQMCYDKKLEAARRSGGLGDEAAPTDGGLDVDCVLTAGELDAAIRAATGPLDGLPSEQLDSLLASLGPSDCPSHPASPSNLASPASATPGSPTPGPDEDLLSDMEEDAGAGGLLEYLLRAAAYELFGLVLPFGAVAHLRRAAPTPGSRASLPLAPFTPGQTARLETRVGRNADTRDFVLLLVADADDPVEREVLTFGTAYGFRNIQNVARRVTRPARPGAGSGWDFVEMMACPGACLNGAGQLRPVDPDKPDMSPEEAALLPPPSPEAARALLRLVAELYGADAGRTPATDSDALQALTARTHAAWLAEMAWVGRAYGALFGQDAIPYGPAARAALHVRYNVIEAPKDSDPVSLASVEW</sequence>
<evidence type="ECO:0000259" key="3">
    <source>
        <dbReference type="Pfam" id="PF02906"/>
    </source>
</evidence>
<evidence type="ECO:0000313" key="4">
    <source>
        <dbReference type="EMBL" id="KCV70609.1"/>
    </source>
</evidence>
<accession>A0A058Z8I8</accession>
<feature type="region of interest" description="Disordered" evidence="2">
    <location>
        <begin position="31"/>
        <end position="53"/>
    </location>
</feature>
<feature type="compositionally biased region" description="Low complexity" evidence="2">
    <location>
        <begin position="387"/>
        <end position="405"/>
    </location>
</feature>
<evidence type="ECO:0000256" key="1">
    <source>
        <dbReference type="ARBA" id="ARBA00006596"/>
    </source>
</evidence>
<dbReference type="GeneID" id="20527691"/>
<feature type="region of interest" description="Disordered" evidence="2">
    <location>
        <begin position="377"/>
        <end position="419"/>
    </location>
</feature>
<reference evidence="4" key="1">
    <citation type="submission" date="2013-04" db="EMBL/GenBank/DDBJ databases">
        <title>The Genome Sequence of Fonticula alba ATCC 38817.</title>
        <authorList>
            <consortium name="The Broad Institute Genomics Platform"/>
            <person name="Russ C."/>
            <person name="Cuomo C."/>
            <person name="Burger G."/>
            <person name="Gray M.W."/>
            <person name="Holland P.W.H."/>
            <person name="King N."/>
            <person name="Lang F.B.F."/>
            <person name="Roger A.J."/>
            <person name="Ruiz-Trillo I."/>
            <person name="Brown M."/>
            <person name="Walker B."/>
            <person name="Young S."/>
            <person name="Zeng Q."/>
            <person name="Gargeya S."/>
            <person name="Fitzgerald M."/>
            <person name="Haas B."/>
            <person name="Abouelleil A."/>
            <person name="Allen A.W."/>
            <person name="Alvarado L."/>
            <person name="Arachchi H.M."/>
            <person name="Berlin A.M."/>
            <person name="Chapman S.B."/>
            <person name="Gainer-Dewar J."/>
            <person name="Goldberg J."/>
            <person name="Griggs A."/>
            <person name="Gujja S."/>
            <person name="Hansen M."/>
            <person name="Howarth C."/>
            <person name="Imamovic A."/>
            <person name="Ireland A."/>
            <person name="Larimer J."/>
            <person name="McCowan C."/>
            <person name="Murphy C."/>
            <person name="Pearson M."/>
            <person name="Poon T.W."/>
            <person name="Priest M."/>
            <person name="Roberts A."/>
            <person name="Saif S."/>
            <person name="Shea T."/>
            <person name="Sisk P."/>
            <person name="Sykes S."/>
            <person name="Wortman J."/>
            <person name="Nusbaum C."/>
            <person name="Birren B."/>
        </authorList>
    </citation>
    <scope>NUCLEOTIDE SEQUENCE [LARGE SCALE GENOMIC DNA]</scope>
    <source>
        <strain evidence="4">ATCC 38817</strain>
    </source>
</reference>
<feature type="region of interest" description="Disordered" evidence="2">
    <location>
        <begin position="557"/>
        <end position="578"/>
    </location>
</feature>
<dbReference type="eggNOG" id="KOG2439">
    <property type="taxonomic scope" value="Eukaryota"/>
</dbReference>
<feature type="domain" description="Iron hydrogenase large subunit C-terminal" evidence="3">
    <location>
        <begin position="253"/>
        <end position="378"/>
    </location>
</feature>
<dbReference type="OrthoDB" id="10253113at2759"/>